<evidence type="ECO:0000313" key="1">
    <source>
        <dbReference type="EMBL" id="WBO21566.1"/>
    </source>
</evidence>
<gene>
    <name evidence="1" type="ORF">PBT88_15475</name>
</gene>
<dbReference type="EMBL" id="CP115174">
    <property type="protein sequence ID" value="WBO21566.1"/>
    <property type="molecule type" value="Genomic_DNA"/>
</dbReference>
<name>A0ABY7NJ61_9SPHN</name>
<proteinExistence type="predicted"/>
<accession>A0ABY7NJ61</accession>
<dbReference type="Pfam" id="PF10009">
    <property type="entry name" value="DUF2252"/>
    <property type="match status" value="1"/>
</dbReference>
<organism evidence="1 2">
    <name type="scientific">Sphingomonas abietis</name>
    <dbReference type="NCBI Taxonomy" id="3012344"/>
    <lineage>
        <taxon>Bacteria</taxon>
        <taxon>Pseudomonadati</taxon>
        <taxon>Pseudomonadota</taxon>
        <taxon>Alphaproteobacteria</taxon>
        <taxon>Sphingomonadales</taxon>
        <taxon>Sphingomonadaceae</taxon>
        <taxon>Sphingomonas</taxon>
    </lineage>
</organism>
<dbReference type="InterPro" id="IPR018721">
    <property type="entry name" value="DUF2252"/>
</dbReference>
<keyword evidence="2" id="KW-1185">Reference proteome</keyword>
<dbReference type="RefSeq" id="WP_270076214.1">
    <property type="nucleotide sequence ID" value="NZ_CP115174.1"/>
</dbReference>
<sequence length="142" mass="15799">MAARRDVGKKTVMPEDPAERVVAGACALSPNLGERMIAAKLLGRPVVLRELAPQDLKIEVDQFSRKEAIEAATYLAYVVGIAHARQLTPDQRLTWRQQLVSGQEGDLDAPSWLWRSIIDLAGAHETEYLEHCRRFALGTEHA</sequence>
<protein>
    <submittedName>
        <fullName evidence="1">DUF2252 family protein</fullName>
    </submittedName>
</protein>
<evidence type="ECO:0000313" key="2">
    <source>
        <dbReference type="Proteomes" id="UP001210865"/>
    </source>
</evidence>
<reference evidence="1 2" key="1">
    <citation type="submission" date="2022-12" db="EMBL/GenBank/DDBJ databases">
        <title>Sphingomonas abieness sp. nov., an endophytic bacterium isolated from Abies koreana.</title>
        <authorList>
            <person name="Jiang L."/>
            <person name="Lee J."/>
        </authorList>
    </citation>
    <scope>NUCLEOTIDE SEQUENCE [LARGE SCALE GENOMIC DNA]</scope>
    <source>
        <strain evidence="2">PAMB 00755</strain>
    </source>
</reference>
<dbReference type="Proteomes" id="UP001210865">
    <property type="component" value="Chromosome"/>
</dbReference>